<reference evidence="3 4" key="1">
    <citation type="submission" date="2018-11" db="EMBL/GenBank/DDBJ databases">
        <authorList>
            <person name="Li F."/>
        </authorList>
    </citation>
    <scope>NUCLEOTIDE SEQUENCE [LARGE SCALE GENOMIC DNA]</scope>
    <source>
        <strain evidence="3 4">KIS18-7</strain>
    </source>
</reference>
<keyword evidence="1" id="KW-0408">Iron</keyword>
<comment type="similarity">
    <text evidence="1">Belongs to the nitrobindin family.</text>
</comment>
<dbReference type="InterPro" id="IPR045165">
    <property type="entry name" value="Nitrobindin"/>
</dbReference>
<keyword evidence="1" id="KW-0349">Heme</keyword>
<accession>A0A3N0DPT4</accession>
<comment type="catalytic activity">
    <reaction evidence="1">
        <text>peroxynitrite = nitrate</text>
        <dbReference type="Rhea" id="RHEA:63116"/>
        <dbReference type="ChEBI" id="CHEBI:17632"/>
        <dbReference type="ChEBI" id="CHEBI:25941"/>
    </reaction>
</comment>
<dbReference type="EC" id="5.99.-.-" evidence="1"/>
<evidence type="ECO:0000313" key="4">
    <source>
        <dbReference type="Proteomes" id="UP000277094"/>
    </source>
</evidence>
<feature type="binding site" description="axial binding residue" evidence="1">
    <location>
        <position position="158"/>
    </location>
    <ligand>
        <name>heme b</name>
        <dbReference type="ChEBI" id="CHEBI:60344"/>
    </ligand>
    <ligandPart>
        <name>Fe</name>
        <dbReference type="ChEBI" id="CHEBI:18248"/>
    </ligandPart>
</feature>
<keyword evidence="1" id="KW-0413">Isomerase</keyword>
<comment type="domain">
    <text evidence="1">Forms a 10-stranded antiparallel beta-barrel structure able to accommodate a hydrophobic ligand in its interior. In fact, this fold hosts the heme group, which is located in a wide surface cleft.</text>
</comment>
<feature type="short sequence motif" description="GXWXGXG" evidence="1">
    <location>
        <begin position="21"/>
        <end position="27"/>
    </location>
</feature>
<protein>
    <recommendedName>
        <fullName evidence="1">Peroxynitrite isomerase</fullName>
        <ecNumber evidence="1">5.99.-.-</ecNumber>
    </recommendedName>
    <alternativeName>
        <fullName evidence="1">Ferric nitrobindin</fullName>
        <shortName evidence="1">Nb(III)</shortName>
    </alternativeName>
</protein>
<dbReference type="PANTHER" id="PTHR15854:SF4">
    <property type="entry name" value="PEROXYNITRITE ISOMERASE THAP4"/>
    <property type="match status" value="1"/>
</dbReference>
<proteinExistence type="inferred from homology"/>
<dbReference type="InterPro" id="IPR014878">
    <property type="entry name" value="THAP4-like_heme-bd"/>
</dbReference>
<dbReference type="Proteomes" id="UP000277094">
    <property type="component" value="Unassembled WGS sequence"/>
</dbReference>
<dbReference type="OrthoDB" id="4804006at2"/>
<evidence type="ECO:0000259" key="2">
    <source>
        <dbReference type="Pfam" id="PF08768"/>
    </source>
</evidence>
<dbReference type="PANTHER" id="PTHR15854">
    <property type="entry name" value="THAP4 PROTEIN"/>
    <property type="match status" value="1"/>
</dbReference>
<comment type="caution">
    <text evidence="3">The sequence shown here is derived from an EMBL/GenBank/DDBJ whole genome shotgun (WGS) entry which is preliminary data.</text>
</comment>
<organism evidence="3 4">
    <name type="scientific">Nocardioides marmorisolisilvae</name>
    <dbReference type="NCBI Taxonomy" id="1542737"/>
    <lineage>
        <taxon>Bacteria</taxon>
        <taxon>Bacillati</taxon>
        <taxon>Actinomycetota</taxon>
        <taxon>Actinomycetes</taxon>
        <taxon>Propionibacteriales</taxon>
        <taxon>Nocardioidaceae</taxon>
        <taxon>Nocardioides</taxon>
    </lineage>
</organism>
<dbReference type="RefSeq" id="WP_123235080.1">
    <property type="nucleotide sequence ID" value="NZ_RJSG01000003.1"/>
</dbReference>
<feature type="binding site" evidence="1">
    <location>
        <position position="126"/>
    </location>
    <ligand>
        <name>heme b</name>
        <dbReference type="ChEBI" id="CHEBI:60344"/>
    </ligand>
</feature>
<dbReference type="CDD" id="cd07828">
    <property type="entry name" value="lipocalin_heme-bd-THAP4-like"/>
    <property type="match status" value="1"/>
</dbReference>
<evidence type="ECO:0000256" key="1">
    <source>
        <dbReference type="HAMAP-Rule" id="MF_01297"/>
    </source>
</evidence>
<evidence type="ECO:0000313" key="3">
    <source>
        <dbReference type="EMBL" id="RNL77491.1"/>
    </source>
</evidence>
<dbReference type="Gene3D" id="2.40.128.20">
    <property type="match status" value="1"/>
</dbReference>
<keyword evidence="4" id="KW-1185">Reference proteome</keyword>
<dbReference type="EMBL" id="RJSG01000003">
    <property type="protein sequence ID" value="RNL77491.1"/>
    <property type="molecule type" value="Genomic_DNA"/>
</dbReference>
<comment type="function">
    <text evidence="1">Heme-binding protein able to scavenge peroxynitrite and to protect free L-tyrosine against peroxynitrite-mediated nitration, by acting as a peroxynitrite isomerase that converts peroxynitrite to nitrate. Therefore, this protein likely plays a role in peroxynitrite sensing and in the detoxification of reactive nitrogen and oxygen species (RNS and ROS, respectively). Is able to bind nitric oxide (NO) in vitro, but may act as a sensor of peroxynitrite levels in vivo.</text>
</comment>
<dbReference type="GO" id="GO:0062213">
    <property type="term" value="F:peroxynitrite isomerase activity"/>
    <property type="evidence" value="ECO:0007669"/>
    <property type="project" value="UniProtKB-UniRule"/>
</dbReference>
<sequence length="168" mass="18944">MPFQIPDNIHPNCARLAWLIGTWAGNGHGEYEGIEDFQFGQEIIFQQDGRPFIHFMSRSWIADAEGNHVREAAQETGFIRPQEDGTLEVVMTHNTGFVEIWHGAVDPEAPRFEIVTDAVARTATAKEYAGGKRLYGYVNGDLLYAFDMAAMGKELQPHTHAQLVRQER</sequence>
<dbReference type="InterPro" id="IPR012674">
    <property type="entry name" value="Calycin"/>
</dbReference>
<gene>
    <name evidence="3" type="ORF">EFL95_15815</name>
</gene>
<name>A0A3N0DPT4_9ACTN</name>
<dbReference type="Pfam" id="PF08768">
    <property type="entry name" value="THAP4_heme-bd"/>
    <property type="match status" value="1"/>
</dbReference>
<keyword evidence="1" id="KW-0479">Metal-binding</keyword>
<comment type="pathway">
    <text evidence="1">Nitrogen metabolism.</text>
</comment>
<comment type="caution">
    <text evidence="1">Lacks conserved residue(s) required for the propagation of feature annotation.</text>
</comment>
<dbReference type="AlphaFoldDB" id="A0A3N0DPT4"/>
<dbReference type="SUPFAM" id="SSF50814">
    <property type="entry name" value="Lipocalins"/>
    <property type="match status" value="1"/>
</dbReference>
<feature type="domain" description="THAP4-like heme-binding" evidence="2">
    <location>
        <begin position="13"/>
        <end position="165"/>
    </location>
</feature>
<dbReference type="GO" id="GO:0046872">
    <property type="term" value="F:metal ion binding"/>
    <property type="evidence" value="ECO:0007669"/>
    <property type="project" value="UniProtKB-KW"/>
</dbReference>
<dbReference type="InterPro" id="IPR022939">
    <property type="entry name" value="Nb(III)_bact/plant"/>
</dbReference>
<dbReference type="GO" id="GO:0020037">
    <property type="term" value="F:heme binding"/>
    <property type="evidence" value="ECO:0007669"/>
    <property type="project" value="UniProtKB-UniRule"/>
</dbReference>
<comment type="cofactor">
    <cofactor evidence="1">
        <name>heme b</name>
        <dbReference type="ChEBI" id="CHEBI:60344"/>
    </cofactor>
    <text evidence="1">Binds 1 heme b group per subunit, that coordinates a highly solvent-exposed Fe(III) atom.</text>
</comment>
<dbReference type="HAMAP" id="MF_01297">
    <property type="entry name" value="nitrobindin"/>
    <property type="match status" value="1"/>
</dbReference>